<dbReference type="Proteomes" id="UP000176881">
    <property type="component" value="Unassembled WGS sequence"/>
</dbReference>
<evidence type="ECO:0000313" key="2">
    <source>
        <dbReference type="Proteomes" id="UP000176881"/>
    </source>
</evidence>
<dbReference type="AlphaFoldDB" id="A0A1G2PAH4"/>
<organism evidence="1 2">
    <name type="scientific">Candidatus Taylorbacteria bacterium RIFCSPLOWO2_12_FULL_47_20</name>
    <dbReference type="NCBI Taxonomy" id="1802335"/>
    <lineage>
        <taxon>Bacteria</taxon>
        <taxon>Candidatus Tayloriibacteriota</taxon>
    </lineage>
</organism>
<sequence>MLIQAPQFRIVSRVFRNEAGEFYRVYFAVAERDGRLVARPMRVEKVENYEFNLKKEAALLCGKCAVLVYENEVKSAVPSPYPYKDFSFTTVQRPRAPTC</sequence>
<gene>
    <name evidence="1" type="ORF">A3G59_01650</name>
</gene>
<accession>A0A1G2PAH4</accession>
<dbReference type="EMBL" id="MHSN01000007">
    <property type="protein sequence ID" value="OHA45335.1"/>
    <property type="molecule type" value="Genomic_DNA"/>
</dbReference>
<evidence type="ECO:0000313" key="1">
    <source>
        <dbReference type="EMBL" id="OHA45335.1"/>
    </source>
</evidence>
<protein>
    <submittedName>
        <fullName evidence="1">Uncharacterized protein</fullName>
    </submittedName>
</protein>
<name>A0A1G2PAH4_9BACT</name>
<dbReference type="STRING" id="1802335.A3G59_01650"/>
<proteinExistence type="predicted"/>
<reference evidence="1 2" key="1">
    <citation type="journal article" date="2016" name="Nat. Commun.">
        <title>Thousands of microbial genomes shed light on interconnected biogeochemical processes in an aquifer system.</title>
        <authorList>
            <person name="Anantharaman K."/>
            <person name="Brown C.T."/>
            <person name="Hug L.A."/>
            <person name="Sharon I."/>
            <person name="Castelle C.J."/>
            <person name="Probst A.J."/>
            <person name="Thomas B.C."/>
            <person name="Singh A."/>
            <person name="Wilkins M.J."/>
            <person name="Karaoz U."/>
            <person name="Brodie E.L."/>
            <person name="Williams K.H."/>
            <person name="Hubbard S.S."/>
            <person name="Banfield J.F."/>
        </authorList>
    </citation>
    <scope>NUCLEOTIDE SEQUENCE [LARGE SCALE GENOMIC DNA]</scope>
</reference>
<comment type="caution">
    <text evidence="1">The sequence shown here is derived from an EMBL/GenBank/DDBJ whole genome shotgun (WGS) entry which is preliminary data.</text>
</comment>